<comment type="caution">
    <text evidence="1">The sequence shown here is derived from an EMBL/GenBank/DDBJ whole genome shotgun (WGS) entry which is preliminary data.</text>
</comment>
<dbReference type="Proteomes" id="UP000594638">
    <property type="component" value="Unassembled WGS sequence"/>
</dbReference>
<organism evidence="1 2">
    <name type="scientific">Olea europaea subsp. europaea</name>
    <dbReference type="NCBI Taxonomy" id="158383"/>
    <lineage>
        <taxon>Eukaryota</taxon>
        <taxon>Viridiplantae</taxon>
        <taxon>Streptophyta</taxon>
        <taxon>Embryophyta</taxon>
        <taxon>Tracheophyta</taxon>
        <taxon>Spermatophyta</taxon>
        <taxon>Magnoliopsida</taxon>
        <taxon>eudicotyledons</taxon>
        <taxon>Gunneridae</taxon>
        <taxon>Pentapetalae</taxon>
        <taxon>asterids</taxon>
        <taxon>lamiids</taxon>
        <taxon>Lamiales</taxon>
        <taxon>Oleaceae</taxon>
        <taxon>Oleeae</taxon>
        <taxon>Olea</taxon>
    </lineage>
</organism>
<gene>
    <name evidence="1" type="ORF">OLEA9_A113918</name>
</gene>
<dbReference type="EMBL" id="CACTIH010009688">
    <property type="protein sequence ID" value="CAA3032782.1"/>
    <property type="molecule type" value="Genomic_DNA"/>
</dbReference>
<sequence length="54" mass="6449">MAYCSETAHVRIKRSDLLSVGIPSQLQYTNCINQHARTWEDKSLNKWMTYWFKV</sequence>
<protein>
    <submittedName>
        <fullName evidence="1">Uncharacterized protein</fullName>
    </submittedName>
</protein>
<proteinExistence type="predicted"/>
<name>A0A8S0VPF1_OLEEU</name>
<keyword evidence="2" id="KW-1185">Reference proteome</keyword>
<evidence type="ECO:0000313" key="2">
    <source>
        <dbReference type="Proteomes" id="UP000594638"/>
    </source>
</evidence>
<evidence type="ECO:0000313" key="1">
    <source>
        <dbReference type="EMBL" id="CAA3032782.1"/>
    </source>
</evidence>
<accession>A0A8S0VPF1</accession>
<dbReference type="AlphaFoldDB" id="A0A8S0VPF1"/>
<reference evidence="1 2" key="1">
    <citation type="submission" date="2019-12" db="EMBL/GenBank/DDBJ databases">
        <authorList>
            <person name="Alioto T."/>
            <person name="Alioto T."/>
            <person name="Gomez Garrido J."/>
        </authorList>
    </citation>
    <scope>NUCLEOTIDE SEQUENCE [LARGE SCALE GENOMIC DNA]</scope>
</reference>
<dbReference type="Gramene" id="OE9A113918T4">
    <property type="protein sequence ID" value="OE9A113918C4"/>
    <property type="gene ID" value="OE9A113918"/>
</dbReference>